<reference evidence="2" key="1">
    <citation type="journal article" date="2019" name="Int. J. Syst. Evol. Microbiol.">
        <title>The Global Catalogue of Microorganisms (GCM) 10K type strain sequencing project: providing services to taxonomists for standard genome sequencing and annotation.</title>
        <authorList>
            <consortium name="The Broad Institute Genomics Platform"/>
            <consortium name="The Broad Institute Genome Sequencing Center for Infectious Disease"/>
            <person name="Wu L."/>
            <person name="Ma J."/>
        </authorList>
    </citation>
    <scope>NUCLEOTIDE SEQUENCE [LARGE SCALE GENOMIC DNA]</scope>
    <source>
        <strain evidence="2">CGMCC 1.12479</strain>
    </source>
</reference>
<evidence type="ECO:0000313" key="1">
    <source>
        <dbReference type="EMBL" id="GGC34137.1"/>
    </source>
</evidence>
<proteinExistence type="predicted"/>
<accession>A0ABQ1M7V6</accession>
<evidence type="ECO:0000313" key="2">
    <source>
        <dbReference type="Proteomes" id="UP000635885"/>
    </source>
</evidence>
<organism evidence="1 2">
    <name type="scientific">Belliella aquatica</name>
    <dbReference type="NCBI Taxonomy" id="1323734"/>
    <lineage>
        <taxon>Bacteria</taxon>
        <taxon>Pseudomonadati</taxon>
        <taxon>Bacteroidota</taxon>
        <taxon>Cytophagia</taxon>
        <taxon>Cytophagales</taxon>
        <taxon>Cyclobacteriaceae</taxon>
        <taxon>Belliella</taxon>
    </lineage>
</organism>
<keyword evidence="2" id="KW-1185">Reference proteome</keyword>
<gene>
    <name evidence="1" type="ORF">GCM10010993_11270</name>
</gene>
<dbReference type="InterPro" id="IPR029044">
    <property type="entry name" value="Nucleotide-diphossugar_trans"/>
</dbReference>
<dbReference type="EMBL" id="BMFD01000003">
    <property type="protein sequence ID" value="GGC34137.1"/>
    <property type="molecule type" value="Genomic_DNA"/>
</dbReference>
<comment type="caution">
    <text evidence="1">The sequence shown here is derived from an EMBL/GenBank/DDBJ whole genome shotgun (WGS) entry which is preliminary data.</text>
</comment>
<name>A0ABQ1M7V6_9BACT</name>
<sequence length="236" mass="27182">MIRAVVVTPVKNSLETTLDTIESIYRSNVDLKHVVFNDFSDKNVREELERNQSNFGFDLVNLEDVIKTPSPNYDYVLRESKKLAISLKVPLIIIESDVIVDEDTIAKLLDFTEKTEGIGMVGAITVDEHGAVNFPYLKFKGEKVPVIKTERSLSFCCTLLSSPFLNSIDLNTLEKTKDWYDTIISKMSIENNFQNFVLTTVKVWHRPHGSRPWKQLKYTNPIKYYLQKFILGRDKI</sequence>
<dbReference type="SUPFAM" id="SSF53448">
    <property type="entry name" value="Nucleotide-diphospho-sugar transferases"/>
    <property type="match status" value="1"/>
</dbReference>
<dbReference type="Proteomes" id="UP000635885">
    <property type="component" value="Unassembled WGS sequence"/>
</dbReference>
<protein>
    <recommendedName>
        <fullName evidence="3">Glycosyltransferase</fullName>
    </recommendedName>
</protein>
<dbReference type="Gene3D" id="3.90.550.10">
    <property type="entry name" value="Spore Coat Polysaccharide Biosynthesis Protein SpsA, Chain A"/>
    <property type="match status" value="1"/>
</dbReference>
<evidence type="ECO:0008006" key="3">
    <source>
        <dbReference type="Google" id="ProtNLM"/>
    </source>
</evidence>